<organism evidence="1 2">
    <name type="scientific">Parascaris equorum</name>
    <name type="common">Equine roundworm</name>
    <dbReference type="NCBI Taxonomy" id="6256"/>
    <lineage>
        <taxon>Eukaryota</taxon>
        <taxon>Metazoa</taxon>
        <taxon>Ecdysozoa</taxon>
        <taxon>Nematoda</taxon>
        <taxon>Chromadorea</taxon>
        <taxon>Rhabditida</taxon>
        <taxon>Spirurina</taxon>
        <taxon>Ascaridomorpha</taxon>
        <taxon>Ascaridoidea</taxon>
        <taxon>Ascarididae</taxon>
        <taxon>Parascaris</taxon>
    </lineage>
</organism>
<reference evidence="2" key="1">
    <citation type="submission" date="2022-11" db="UniProtKB">
        <authorList>
            <consortium name="WormBaseParasite"/>
        </authorList>
    </citation>
    <scope>IDENTIFICATION</scope>
</reference>
<dbReference type="Proteomes" id="UP000887564">
    <property type="component" value="Unplaced"/>
</dbReference>
<proteinExistence type="predicted"/>
<dbReference type="AlphaFoldDB" id="A0A914RVQ6"/>
<evidence type="ECO:0000313" key="2">
    <source>
        <dbReference type="WBParaSite" id="PEQ_0001057501-mRNA-1"/>
    </source>
</evidence>
<dbReference type="WBParaSite" id="PEQ_0001057501-mRNA-1">
    <property type="protein sequence ID" value="PEQ_0001057501-mRNA-1"/>
    <property type="gene ID" value="PEQ_0001057501"/>
</dbReference>
<name>A0A914RVQ6_PAREQ</name>
<accession>A0A914RVQ6</accession>
<protein>
    <submittedName>
        <fullName evidence="2">Uncharacterized protein</fullName>
    </submittedName>
</protein>
<sequence length="35" mass="3848">MLPLKAFLHVTGIIEVIGRVGQKQCNKRLAPLSSE</sequence>
<keyword evidence="1" id="KW-1185">Reference proteome</keyword>
<evidence type="ECO:0000313" key="1">
    <source>
        <dbReference type="Proteomes" id="UP000887564"/>
    </source>
</evidence>